<keyword evidence="3" id="KW-1185">Reference proteome</keyword>
<accession>A0ABN1LFN9</accession>
<keyword evidence="1" id="KW-0812">Transmembrane</keyword>
<reference evidence="2 3" key="1">
    <citation type="journal article" date="2019" name="Int. J. Syst. Evol. Microbiol.">
        <title>The Global Catalogue of Microorganisms (GCM) 10K type strain sequencing project: providing services to taxonomists for standard genome sequencing and annotation.</title>
        <authorList>
            <consortium name="The Broad Institute Genomics Platform"/>
            <consortium name="The Broad Institute Genome Sequencing Center for Infectious Disease"/>
            <person name="Wu L."/>
            <person name="Ma J."/>
        </authorList>
    </citation>
    <scope>NUCLEOTIDE SEQUENCE [LARGE SCALE GENOMIC DNA]</scope>
    <source>
        <strain evidence="2 3">JCM 15896</strain>
    </source>
</reference>
<comment type="caution">
    <text evidence="2">The sequence shown here is derived from an EMBL/GenBank/DDBJ whole genome shotgun (WGS) entry which is preliminary data.</text>
</comment>
<evidence type="ECO:0000313" key="2">
    <source>
        <dbReference type="EMBL" id="GAA0855136.1"/>
    </source>
</evidence>
<evidence type="ECO:0000313" key="3">
    <source>
        <dbReference type="Proteomes" id="UP001500359"/>
    </source>
</evidence>
<dbReference type="EMBL" id="BAAAFD010000002">
    <property type="protein sequence ID" value="GAA0855136.1"/>
    <property type="molecule type" value="Genomic_DNA"/>
</dbReference>
<evidence type="ECO:0008006" key="4">
    <source>
        <dbReference type="Google" id="ProtNLM"/>
    </source>
</evidence>
<sequence>MNKLTQVEINEVSGGFVCGGLCIAGAAFAAGALFGAGIAVGRNT</sequence>
<organism evidence="2 3">
    <name type="scientific">Aliiglaciecola litoralis</name>
    <dbReference type="NCBI Taxonomy" id="582857"/>
    <lineage>
        <taxon>Bacteria</taxon>
        <taxon>Pseudomonadati</taxon>
        <taxon>Pseudomonadota</taxon>
        <taxon>Gammaproteobacteria</taxon>
        <taxon>Alteromonadales</taxon>
        <taxon>Alteromonadaceae</taxon>
        <taxon>Aliiglaciecola</taxon>
    </lineage>
</organism>
<gene>
    <name evidence="2" type="ORF">GCM10009114_13480</name>
</gene>
<keyword evidence="1" id="KW-1133">Transmembrane helix</keyword>
<evidence type="ECO:0000256" key="1">
    <source>
        <dbReference type="SAM" id="Phobius"/>
    </source>
</evidence>
<dbReference type="RefSeq" id="WP_343857889.1">
    <property type="nucleotide sequence ID" value="NZ_BAAAFD010000002.1"/>
</dbReference>
<protein>
    <recommendedName>
        <fullName evidence="4">Class IIb bacteriocin, lactobin A/cerein 7B family</fullName>
    </recommendedName>
</protein>
<dbReference type="Proteomes" id="UP001500359">
    <property type="component" value="Unassembled WGS sequence"/>
</dbReference>
<dbReference type="InterPro" id="IPR023991">
    <property type="entry name" value="Bacteriocin_IIb_lactobn/cerein"/>
</dbReference>
<dbReference type="NCBIfam" id="TIGR03949">
    <property type="entry name" value="bact_IIb_cerein"/>
    <property type="match status" value="1"/>
</dbReference>
<proteinExistence type="predicted"/>
<name>A0ABN1LFN9_9ALTE</name>
<keyword evidence="1" id="KW-0472">Membrane</keyword>
<feature type="transmembrane region" description="Helical" evidence="1">
    <location>
        <begin position="12"/>
        <end position="40"/>
    </location>
</feature>